<evidence type="ECO:0000313" key="2">
    <source>
        <dbReference type="Proteomes" id="UP000328092"/>
    </source>
</evidence>
<gene>
    <name evidence="1" type="ORF">CI1B_49140</name>
</gene>
<dbReference type="EMBL" id="CAADFC020000016">
    <property type="protein sequence ID" value="VIO73309.1"/>
    <property type="molecule type" value="Genomic_DNA"/>
</dbReference>
<keyword evidence="2" id="KW-1185">Reference proteome</keyword>
<evidence type="ECO:0000313" key="1">
    <source>
        <dbReference type="EMBL" id="VIO73309.1"/>
    </source>
</evidence>
<name>A0A508TEM8_9BRAD</name>
<protein>
    <submittedName>
        <fullName evidence="1">Uncharacterized protein</fullName>
    </submittedName>
</protein>
<dbReference type="Proteomes" id="UP000328092">
    <property type="component" value="Unassembled WGS sequence"/>
</dbReference>
<dbReference type="AlphaFoldDB" id="A0A508TEM8"/>
<proteinExistence type="predicted"/>
<sequence length="124" mass="13479">MPIGGSKEFDLLHQAMAATNDAGNPVLNNMGGRCQFSRLRDTSAKTVEVHGFCTYVDKDGDQTFEQCDFLPGQPNKCKIIGGTGKFEGLQAELIITIEPLKSNFEGISQVIGHKKGTYKLAKTN</sequence>
<organism evidence="1 2">
    <name type="scientific">Bradyrhizobium ivorense</name>
    <dbReference type="NCBI Taxonomy" id="2511166"/>
    <lineage>
        <taxon>Bacteria</taxon>
        <taxon>Pseudomonadati</taxon>
        <taxon>Pseudomonadota</taxon>
        <taxon>Alphaproteobacteria</taxon>
        <taxon>Hyphomicrobiales</taxon>
        <taxon>Nitrobacteraceae</taxon>
        <taxon>Bradyrhizobium</taxon>
    </lineage>
</organism>
<reference evidence="1" key="1">
    <citation type="submission" date="2019-02" db="EMBL/GenBank/DDBJ databases">
        <authorList>
            <person name="Pothier F.J."/>
        </authorList>
    </citation>
    <scope>NUCLEOTIDE SEQUENCE</scope>
    <source>
        <strain evidence="1">CI-1B</strain>
    </source>
</reference>
<accession>A0A508TEM8</accession>
<comment type="caution">
    <text evidence="1">The sequence shown here is derived from an EMBL/GenBank/DDBJ whole genome shotgun (WGS) entry which is preliminary data.</text>
</comment>